<accession>A0A8T2XDT1</accession>
<dbReference type="Proteomes" id="UP000807159">
    <property type="component" value="Chromosome 12"/>
</dbReference>
<name>A0A8T2XDT1_POPDE</name>
<feature type="non-terminal residue" evidence="2">
    <location>
        <position position="1"/>
    </location>
</feature>
<proteinExistence type="predicted"/>
<sequence>EDLFEIQRRESENRRGEGKTRSGLSQQEKKDRSSPLAPPPCFLSTATTRPAHPATINAAIAKENREGRRETEQQRGKKKKQRPRARMQGGEEKTPRHRSNHHHFSSPYCPTTFHYRRTINGKNRTNEGEGQR</sequence>
<feature type="compositionally biased region" description="Basic residues" evidence="1">
    <location>
        <begin position="76"/>
        <end position="85"/>
    </location>
</feature>
<reference evidence="2" key="1">
    <citation type="journal article" date="2021" name="J. Hered.">
        <title>Genome Assembly of Salicaceae Populus deltoides (Eastern Cottonwood) I-69 Based on Nanopore Sequencing and Hi-C Technologies.</title>
        <authorList>
            <person name="Bai S."/>
            <person name="Wu H."/>
            <person name="Zhang J."/>
            <person name="Pan Z."/>
            <person name="Zhao W."/>
            <person name="Li Z."/>
            <person name="Tong C."/>
        </authorList>
    </citation>
    <scope>NUCLEOTIDE SEQUENCE</scope>
    <source>
        <tissue evidence="2">Leaf</tissue>
    </source>
</reference>
<feature type="region of interest" description="Disordered" evidence="1">
    <location>
        <begin position="1"/>
        <end position="132"/>
    </location>
</feature>
<feature type="compositionally biased region" description="Basic residues" evidence="1">
    <location>
        <begin position="95"/>
        <end position="104"/>
    </location>
</feature>
<feature type="compositionally biased region" description="Basic and acidic residues" evidence="1">
    <location>
        <begin position="1"/>
        <end position="20"/>
    </location>
</feature>
<feature type="compositionally biased region" description="Basic and acidic residues" evidence="1">
    <location>
        <begin position="62"/>
        <end position="75"/>
    </location>
</feature>
<evidence type="ECO:0000256" key="1">
    <source>
        <dbReference type="SAM" id="MobiDB-lite"/>
    </source>
</evidence>
<protein>
    <submittedName>
        <fullName evidence="2">Uncharacterized protein</fullName>
    </submittedName>
</protein>
<organism evidence="2 3">
    <name type="scientific">Populus deltoides</name>
    <name type="common">Eastern poplar</name>
    <name type="synonym">Eastern cottonwood</name>
    <dbReference type="NCBI Taxonomy" id="3696"/>
    <lineage>
        <taxon>Eukaryota</taxon>
        <taxon>Viridiplantae</taxon>
        <taxon>Streptophyta</taxon>
        <taxon>Embryophyta</taxon>
        <taxon>Tracheophyta</taxon>
        <taxon>Spermatophyta</taxon>
        <taxon>Magnoliopsida</taxon>
        <taxon>eudicotyledons</taxon>
        <taxon>Gunneridae</taxon>
        <taxon>Pentapetalae</taxon>
        <taxon>rosids</taxon>
        <taxon>fabids</taxon>
        <taxon>Malpighiales</taxon>
        <taxon>Salicaceae</taxon>
        <taxon>Saliceae</taxon>
        <taxon>Populus</taxon>
    </lineage>
</organism>
<evidence type="ECO:0000313" key="3">
    <source>
        <dbReference type="Proteomes" id="UP000807159"/>
    </source>
</evidence>
<dbReference type="AlphaFoldDB" id="A0A8T2XDT1"/>
<evidence type="ECO:0000313" key="2">
    <source>
        <dbReference type="EMBL" id="KAH8491715.1"/>
    </source>
</evidence>
<dbReference type="EMBL" id="JACEGQ020000012">
    <property type="protein sequence ID" value="KAH8491715.1"/>
    <property type="molecule type" value="Genomic_DNA"/>
</dbReference>
<comment type="caution">
    <text evidence="2">The sequence shown here is derived from an EMBL/GenBank/DDBJ whole genome shotgun (WGS) entry which is preliminary data.</text>
</comment>
<gene>
    <name evidence="2" type="ORF">H0E87_021349</name>
</gene>
<keyword evidence="3" id="KW-1185">Reference proteome</keyword>